<gene>
    <name evidence="1" type="ORF">ADEAN_000223800</name>
</gene>
<dbReference type="VEuPathDB" id="TriTrypDB:ADEAN_000223800"/>
<reference evidence="1 2" key="1">
    <citation type="submission" date="2020-08" db="EMBL/GenBank/DDBJ databases">
        <authorList>
            <person name="Newling K."/>
            <person name="Davey J."/>
            <person name="Forrester S."/>
        </authorList>
    </citation>
    <scope>NUCLEOTIDE SEQUENCE [LARGE SCALE GENOMIC DNA]</scope>
    <source>
        <strain evidence="2">Crithidia deanei Carvalho (ATCC PRA-265)</strain>
    </source>
</reference>
<dbReference type="AlphaFoldDB" id="A0A7G2C7K3"/>
<organism evidence="1 2">
    <name type="scientific">Angomonas deanei</name>
    <dbReference type="NCBI Taxonomy" id="59799"/>
    <lineage>
        <taxon>Eukaryota</taxon>
        <taxon>Discoba</taxon>
        <taxon>Euglenozoa</taxon>
        <taxon>Kinetoplastea</taxon>
        <taxon>Metakinetoplastina</taxon>
        <taxon>Trypanosomatida</taxon>
        <taxon>Trypanosomatidae</taxon>
        <taxon>Strigomonadinae</taxon>
        <taxon>Angomonas</taxon>
    </lineage>
</organism>
<protein>
    <submittedName>
        <fullName evidence="1">Uncharacterized protein</fullName>
    </submittedName>
</protein>
<dbReference type="Proteomes" id="UP000515908">
    <property type="component" value="Chromosome 04"/>
</dbReference>
<name>A0A7G2C7K3_9TRYP</name>
<proteinExistence type="predicted"/>
<dbReference type="EMBL" id="LR877148">
    <property type="protein sequence ID" value="CAD2214787.1"/>
    <property type="molecule type" value="Genomic_DNA"/>
</dbReference>
<accession>A0A7G2C7K3</accession>
<evidence type="ECO:0000313" key="1">
    <source>
        <dbReference type="EMBL" id="CAD2214787.1"/>
    </source>
</evidence>
<keyword evidence="2" id="KW-1185">Reference proteome</keyword>
<sequence>MKRLFNARGLPGALALQRKWGSRCGPVVPLLLPRRLVSSGVNIEHNSVPQPDPPSSTIPVKTASELKHQSDLIHHVRLLNRIADSGDSVGVIQKRLLGLLRVFEASFVEWLTVETSHEEELQAVCIYVLMSFAKIVHFMNVDKECKKGEKGLFSDNVVDALNMCLMIAVQGEEDKATLHALFHCAVTLFLDDTKTLRGMVAEITSKEYCASLSSDTLVSLLRDISLSMKRGKLPLVPVHNLLFLLPSVPLTARENLSVLSSLLRMKGVKTVEAVSLVSRKGAKDVLTTYNAKDVVFGLEVVAYLDGCHPEYASAVLSRCAEVARVMDGRQLGMACKYIALLNDKRATNKIGVQCAKEVRRVLPPIVERAEELLGQFTFQDARYVVRCLSEHHQKHSIVLSKLSPVVSR</sequence>
<evidence type="ECO:0000313" key="2">
    <source>
        <dbReference type="Proteomes" id="UP000515908"/>
    </source>
</evidence>